<gene>
    <name evidence="3" type="ORF">ACHAXA_008234</name>
</gene>
<feature type="region of interest" description="Disordered" evidence="1">
    <location>
        <begin position="49"/>
        <end position="76"/>
    </location>
</feature>
<proteinExistence type="predicted"/>
<evidence type="ECO:0000313" key="4">
    <source>
        <dbReference type="Proteomes" id="UP001530377"/>
    </source>
</evidence>
<name>A0ABD3R9V7_9STRA</name>
<evidence type="ECO:0000256" key="2">
    <source>
        <dbReference type="SAM" id="SignalP"/>
    </source>
</evidence>
<dbReference type="Proteomes" id="UP001530377">
    <property type="component" value="Unassembled WGS sequence"/>
</dbReference>
<reference evidence="3 4" key="1">
    <citation type="submission" date="2024-10" db="EMBL/GenBank/DDBJ databases">
        <title>Updated reference genomes for cyclostephanoid diatoms.</title>
        <authorList>
            <person name="Roberts W.R."/>
            <person name="Alverson A.J."/>
        </authorList>
    </citation>
    <scope>NUCLEOTIDE SEQUENCE [LARGE SCALE GENOMIC DNA]</scope>
    <source>
        <strain evidence="3 4">AJA228-03</strain>
    </source>
</reference>
<evidence type="ECO:0000313" key="3">
    <source>
        <dbReference type="EMBL" id="KAL3806846.1"/>
    </source>
</evidence>
<keyword evidence="2" id="KW-0732">Signal</keyword>
<feature type="chain" id="PRO_5044803125" description="Magnesium-dependent phosphatase 1" evidence="2">
    <location>
        <begin position="26"/>
        <end position="297"/>
    </location>
</feature>
<dbReference type="PANTHER" id="PTHR17901:SF14">
    <property type="entry name" value="MAGNESIUM-DEPENDENT PHOSPHATASE 1"/>
    <property type="match status" value="1"/>
</dbReference>
<accession>A0ABD3R9V7</accession>
<comment type="caution">
    <text evidence="3">The sequence shown here is derived from an EMBL/GenBank/DDBJ whole genome shotgun (WGS) entry which is preliminary data.</text>
</comment>
<dbReference type="InterPro" id="IPR023214">
    <property type="entry name" value="HAD_sf"/>
</dbReference>
<dbReference type="Pfam" id="PF12689">
    <property type="entry name" value="Acid_PPase"/>
    <property type="match status" value="1"/>
</dbReference>
<feature type="signal peptide" evidence="2">
    <location>
        <begin position="1"/>
        <end position="25"/>
    </location>
</feature>
<dbReference type="PANTHER" id="PTHR17901">
    <property type="entry name" value="MAGNESIUM-DEPENDENT PHOSPHATASE 1 MDP1"/>
    <property type="match status" value="1"/>
</dbReference>
<evidence type="ECO:0008006" key="5">
    <source>
        <dbReference type="Google" id="ProtNLM"/>
    </source>
</evidence>
<dbReference type="InterPro" id="IPR010036">
    <property type="entry name" value="MDP_1_eu_arc"/>
</dbReference>
<protein>
    <recommendedName>
        <fullName evidence="5">Magnesium-dependent phosphatase 1</fullName>
    </recommendedName>
</protein>
<feature type="compositionally biased region" description="Low complexity" evidence="1">
    <location>
        <begin position="49"/>
        <end position="74"/>
    </location>
</feature>
<dbReference type="AlphaFoldDB" id="A0ABD3R9V7"/>
<dbReference type="Gene3D" id="3.40.50.1000">
    <property type="entry name" value="HAD superfamily/HAD-like"/>
    <property type="match status" value="1"/>
</dbReference>
<keyword evidence="4" id="KW-1185">Reference proteome</keyword>
<dbReference type="EMBL" id="JALLPB020000720">
    <property type="protein sequence ID" value="KAL3806846.1"/>
    <property type="molecule type" value="Genomic_DNA"/>
</dbReference>
<sequence length="297" mass="32965">MMNNKMFQSLICSGSVFLLAAVASAFHPHPHYRPISTMIPRRRLRNIMSTSSGGSSRSWSRSGASNGSNSNNNNEVDGPLPELVVFDLDACFWDQEMYTLSRIPTESDVVMGDLNGRGVGVASVISGRSRISLHDGSLLALQNHHDGMYPNTRVCFASSADTELAENIGRATLKLLEVIPGVTVWDLVVNRDWDGVDVNQIGRRPPLSSNKSATHFPILRELTRVRYDRMLFFDDCQWGDHCGQVERACKEINTGKGPVTIRTPYGLGVDEWEAGIEKYAKTFQALDGIDNYDIKKK</sequence>
<evidence type="ECO:0000256" key="1">
    <source>
        <dbReference type="SAM" id="MobiDB-lite"/>
    </source>
</evidence>
<organism evidence="3 4">
    <name type="scientific">Cyclostephanos tholiformis</name>
    <dbReference type="NCBI Taxonomy" id="382380"/>
    <lineage>
        <taxon>Eukaryota</taxon>
        <taxon>Sar</taxon>
        <taxon>Stramenopiles</taxon>
        <taxon>Ochrophyta</taxon>
        <taxon>Bacillariophyta</taxon>
        <taxon>Coscinodiscophyceae</taxon>
        <taxon>Thalassiosirophycidae</taxon>
        <taxon>Stephanodiscales</taxon>
        <taxon>Stephanodiscaceae</taxon>
        <taxon>Cyclostephanos</taxon>
    </lineage>
</organism>